<dbReference type="RefSeq" id="WP_012045093.1">
    <property type="nucleotide sequence ID" value="NZ_JABFDP010000017.1"/>
</dbReference>
<feature type="transmembrane region" description="Helical" evidence="13">
    <location>
        <begin position="145"/>
        <end position="166"/>
    </location>
</feature>
<keyword evidence="3" id="KW-0813">Transport</keyword>
<accession>A0ABS5GE08</accession>
<evidence type="ECO:0000256" key="4">
    <source>
        <dbReference type="ARBA" id="ARBA00022538"/>
    </source>
</evidence>
<evidence type="ECO:0000256" key="6">
    <source>
        <dbReference type="ARBA" id="ARBA00022826"/>
    </source>
</evidence>
<sequence length="201" mass="22208">MTDPQSDLFEMRRLESLSNTIFGVAMTLLAYDLPKPNFAQLPGWTELAHTYSGRLAGLVLSFIIAGVFWISHHRRLARQPFGSRFIVILNLFFLLSIVLLPVTNGLYGSYRLSSAVAVLYGVHLTIIAALNAALWWLALPGARSAEIVGAVFPVIVFVPGIAIAAFSPDYVQYFWMLGFGGFLARRWVRPAPAKAAEKIPQ</sequence>
<comment type="similarity">
    <text evidence="2">Belongs to the TMEM175 family.</text>
</comment>
<evidence type="ECO:0000313" key="15">
    <source>
        <dbReference type="Proteomes" id="UP001314635"/>
    </source>
</evidence>
<evidence type="ECO:0000256" key="7">
    <source>
        <dbReference type="ARBA" id="ARBA00022958"/>
    </source>
</evidence>
<keyword evidence="15" id="KW-1185">Reference proteome</keyword>
<dbReference type="EMBL" id="JAFCLK010000030">
    <property type="protein sequence ID" value="MBR1139560.1"/>
    <property type="molecule type" value="Genomic_DNA"/>
</dbReference>
<comment type="caution">
    <text evidence="14">The sequence shown here is derived from an EMBL/GenBank/DDBJ whole genome shotgun (WGS) entry which is preliminary data.</text>
</comment>
<proteinExistence type="inferred from homology"/>
<feature type="transmembrane region" description="Helical" evidence="13">
    <location>
        <begin position="172"/>
        <end position="188"/>
    </location>
</feature>
<reference evidence="15" key="1">
    <citation type="journal article" date="2021" name="ISME J.">
        <title>Evolutionary origin and ecological implication of a unique nif island in free-living Bradyrhizobium lineages.</title>
        <authorList>
            <person name="Tao J."/>
        </authorList>
    </citation>
    <scope>NUCLEOTIDE SEQUENCE [LARGE SCALE GENOMIC DNA]</scope>
    <source>
        <strain evidence="15">SZCCT0094</strain>
    </source>
</reference>
<evidence type="ECO:0000313" key="14">
    <source>
        <dbReference type="EMBL" id="MBR1139560.1"/>
    </source>
</evidence>
<feature type="transmembrane region" description="Helical" evidence="13">
    <location>
        <begin position="12"/>
        <end position="31"/>
    </location>
</feature>
<evidence type="ECO:0000256" key="13">
    <source>
        <dbReference type="SAM" id="Phobius"/>
    </source>
</evidence>
<evidence type="ECO:0000256" key="1">
    <source>
        <dbReference type="ARBA" id="ARBA00004141"/>
    </source>
</evidence>
<organism evidence="14 15">
    <name type="scientific">Bradyrhizobium denitrificans</name>
    <dbReference type="NCBI Taxonomy" id="2734912"/>
    <lineage>
        <taxon>Bacteria</taxon>
        <taxon>Pseudomonadati</taxon>
        <taxon>Pseudomonadota</taxon>
        <taxon>Alphaproteobacteria</taxon>
        <taxon>Hyphomicrobiales</taxon>
        <taxon>Nitrobacteraceae</taxon>
        <taxon>Bradyrhizobium</taxon>
    </lineage>
</organism>
<comment type="catalytic activity">
    <reaction evidence="12">
        <text>K(+)(in) = K(+)(out)</text>
        <dbReference type="Rhea" id="RHEA:29463"/>
        <dbReference type="ChEBI" id="CHEBI:29103"/>
    </reaction>
</comment>
<keyword evidence="11" id="KW-0407">Ion channel</keyword>
<evidence type="ECO:0000256" key="2">
    <source>
        <dbReference type="ARBA" id="ARBA00006920"/>
    </source>
</evidence>
<protein>
    <submittedName>
        <fullName evidence="14">DUF1211 domain-containing protein</fullName>
    </submittedName>
</protein>
<feature type="transmembrane region" description="Helical" evidence="13">
    <location>
        <begin position="82"/>
        <end position="103"/>
    </location>
</feature>
<feature type="transmembrane region" description="Helical" evidence="13">
    <location>
        <begin position="51"/>
        <end position="70"/>
    </location>
</feature>
<evidence type="ECO:0000256" key="10">
    <source>
        <dbReference type="ARBA" id="ARBA00023136"/>
    </source>
</evidence>
<evidence type="ECO:0000256" key="12">
    <source>
        <dbReference type="ARBA" id="ARBA00034430"/>
    </source>
</evidence>
<evidence type="ECO:0000256" key="5">
    <source>
        <dbReference type="ARBA" id="ARBA00022692"/>
    </source>
</evidence>
<comment type="subcellular location">
    <subcellularLocation>
        <location evidence="1">Membrane</location>
        <topology evidence="1">Multi-pass membrane protein</topology>
    </subcellularLocation>
</comment>
<keyword evidence="6" id="KW-0631">Potassium channel</keyword>
<dbReference type="Proteomes" id="UP001314635">
    <property type="component" value="Unassembled WGS sequence"/>
</dbReference>
<dbReference type="Pfam" id="PF06736">
    <property type="entry name" value="TMEM175"/>
    <property type="match status" value="1"/>
</dbReference>
<keyword evidence="7" id="KW-0630">Potassium</keyword>
<evidence type="ECO:0000256" key="9">
    <source>
        <dbReference type="ARBA" id="ARBA00023065"/>
    </source>
</evidence>
<name>A0ABS5GE08_9BRAD</name>
<keyword evidence="8 13" id="KW-1133">Transmembrane helix</keyword>
<keyword evidence="10 13" id="KW-0472">Membrane</keyword>
<dbReference type="InterPro" id="IPR010617">
    <property type="entry name" value="TMEM175-like"/>
</dbReference>
<keyword evidence="9" id="KW-0406">Ion transport</keyword>
<evidence type="ECO:0000256" key="11">
    <source>
        <dbReference type="ARBA" id="ARBA00023303"/>
    </source>
</evidence>
<feature type="transmembrane region" description="Helical" evidence="13">
    <location>
        <begin position="115"/>
        <end position="138"/>
    </location>
</feature>
<keyword evidence="5 13" id="KW-0812">Transmembrane</keyword>
<gene>
    <name evidence="14" type="ORF">JQ619_27760</name>
</gene>
<evidence type="ECO:0000256" key="3">
    <source>
        <dbReference type="ARBA" id="ARBA00022448"/>
    </source>
</evidence>
<evidence type="ECO:0000256" key="8">
    <source>
        <dbReference type="ARBA" id="ARBA00022989"/>
    </source>
</evidence>
<keyword evidence="4" id="KW-0633">Potassium transport</keyword>